<dbReference type="EMBL" id="LVVM01005649">
    <property type="protein sequence ID" value="OJA10029.1"/>
    <property type="molecule type" value="Genomic_DNA"/>
</dbReference>
<evidence type="ECO:0000313" key="3">
    <source>
        <dbReference type="EMBL" id="OJA10029.1"/>
    </source>
</evidence>
<name>A0A1J8PM78_9AGAM</name>
<proteinExistence type="predicted"/>
<organism evidence="3 4">
    <name type="scientific">Rhizopogon vesiculosus</name>
    <dbReference type="NCBI Taxonomy" id="180088"/>
    <lineage>
        <taxon>Eukaryota</taxon>
        <taxon>Fungi</taxon>
        <taxon>Dikarya</taxon>
        <taxon>Basidiomycota</taxon>
        <taxon>Agaricomycotina</taxon>
        <taxon>Agaricomycetes</taxon>
        <taxon>Agaricomycetidae</taxon>
        <taxon>Boletales</taxon>
        <taxon>Suillineae</taxon>
        <taxon>Rhizopogonaceae</taxon>
        <taxon>Rhizopogon</taxon>
    </lineage>
</organism>
<evidence type="ECO:0000313" key="4">
    <source>
        <dbReference type="Proteomes" id="UP000183567"/>
    </source>
</evidence>
<comment type="caution">
    <text evidence="3">The sequence shown here is derived from an EMBL/GenBank/DDBJ whole genome shotgun (WGS) entry which is preliminary data.</text>
</comment>
<dbReference type="Proteomes" id="UP000183567">
    <property type="component" value="Unassembled WGS sequence"/>
</dbReference>
<keyword evidence="2" id="KW-1133">Transmembrane helix</keyword>
<gene>
    <name evidence="3" type="ORF">AZE42_08527</name>
</gene>
<evidence type="ECO:0000256" key="1">
    <source>
        <dbReference type="SAM" id="MobiDB-lite"/>
    </source>
</evidence>
<accession>A0A1J8PM78</accession>
<evidence type="ECO:0000256" key="2">
    <source>
        <dbReference type="SAM" id="Phobius"/>
    </source>
</evidence>
<keyword evidence="2" id="KW-0472">Membrane</keyword>
<feature type="region of interest" description="Disordered" evidence="1">
    <location>
        <begin position="89"/>
        <end position="109"/>
    </location>
</feature>
<dbReference type="STRING" id="180088.A0A1J8PM78"/>
<keyword evidence="4" id="KW-1185">Reference proteome</keyword>
<feature type="transmembrane region" description="Helical" evidence="2">
    <location>
        <begin position="6"/>
        <end position="30"/>
    </location>
</feature>
<sequence length="290" mass="31675">MVASGNAALSLISIIMLGIAYSFQALIFIIKRETIQHTILAYLLVLVHGRFLGEIIGNKVVVNEDEWFHESLVPLNKFSEYEAGAWEHGSHQSDETGLSKPRSNRPPLSRQGFLIASTHRTLATSNLTKSSNPNHRTDCPPYDVLPQMSFMPFSGGPCSAHGSHYGGQMPIIPPLGYQHSGSVYDGMMPQDSRSTMMMNMPMMTGDSQAGGFGMLPAMGGDTRPLSMFSMTTSVNAFAGPSFDLNTTLMTSSMRYNEYLTGNSPKFSAEPAMPYDGKLFKVLAPGSQDYH</sequence>
<dbReference type="AlphaFoldDB" id="A0A1J8PM78"/>
<keyword evidence="2" id="KW-0812">Transmembrane</keyword>
<protein>
    <submittedName>
        <fullName evidence="3">Uncharacterized protein</fullName>
    </submittedName>
</protein>
<reference evidence="3 4" key="1">
    <citation type="submission" date="2016-03" db="EMBL/GenBank/DDBJ databases">
        <title>Comparative genomics of the ectomycorrhizal sister species Rhizopogon vinicolor and Rhizopogon vesiculosus (Basidiomycota: Boletales) reveals a divergence of the mating type B locus.</title>
        <authorList>
            <person name="Mujic A.B."/>
            <person name="Kuo A."/>
            <person name="Tritt A."/>
            <person name="Lipzen A."/>
            <person name="Chen C."/>
            <person name="Johnson J."/>
            <person name="Sharma A."/>
            <person name="Barry K."/>
            <person name="Grigoriev I.V."/>
            <person name="Spatafora J.W."/>
        </authorList>
    </citation>
    <scope>NUCLEOTIDE SEQUENCE [LARGE SCALE GENOMIC DNA]</scope>
    <source>
        <strain evidence="3 4">AM-OR11-056</strain>
    </source>
</reference>